<dbReference type="PANTHER" id="PTHR23419">
    <property type="entry name" value="DIVALENT CATION TOLERANCE CUTA-RELATED"/>
    <property type="match status" value="1"/>
</dbReference>
<dbReference type="OrthoDB" id="2017693at2759"/>
<dbReference type="GO" id="GO:0010038">
    <property type="term" value="P:response to metal ion"/>
    <property type="evidence" value="ECO:0007669"/>
    <property type="project" value="InterPro"/>
</dbReference>
<dbReference type="PANTHER" id="PTHR23419:SF8">
    <property type="entry name" value="FI09726P"/>
    <property type="match status" value="1"/>
</dbReference>
<comment type="similarity">
    <text evidence="1">Belongs to the CutA family.</text>
</comment>
<keyword evidence="4" id="KW-1185">Reference proteome</keyword>
<accession>A0A3P6ST11</accession>
<name>A0A3P6ST11_LITSI</name>
<reference evidence="3 4" key="1">
    <citation type="submission" date="2018-08" db="EMBL/GenBank/DDBJ databases">
        <authorList>
            <person name="Laetsch R D."/>
            <person name="Stevens L."/>
            <person name="Kumar S."/>
            <person name="Blaxter L. M."/>
        </authorList>
    </citation>
    <scope>NUCLEOTIDE SEQUENCE [LARGE SCALE GENOMIC DNA]</scope>
</reference>
<dbReference type="GO" id="GO:0005507">
    <property type="term" value="F:copper ion binding"/>
    <property type="evidence" value="ECO:0007669"/>
    <property type="project" value="TreeGrafter"/>
</dbReference>
<dbReference type="STRING" id="42156.A0A3P6ST11"/>
<proteinExistence type="inferred from homology"/>
<feature type="signal peptide" evidence="2">
    <location>
        <begin position="1"/>
        <end position="19"/>
    </location>
</feature>
<evidence type="ECO:0000256" key="1">
    <source>
        <dbReference type="ARBA" id="ARBA00010169"/>
    </source>
</evidence>
<dbReference type="SUPFAM" id="SSF54913">
    <property type="entry name" value="GlnB-like"/>
    <property type="match status" value="1"/>
</dbReference>
<evidence type="ECO:0000313" key="3">
    <source>
        <dbReference type="EMBL" id="VDK70960.1"/>
    </source>
</evidence>
<dbReference type="InterPro" id="IPR015867">
    <property type="entry name" value="N-reg_PII/ATP_PRibTrfase_C"/>
</dbReference>
<dbReference type="Gene3D" id="3.30.70.120">
    <property type="match status" value="1"/>
</dbReference>
<dbReference type="Proteomes" id="UP000277928">
    <property type="component" value="Unassembled WGS sequence"/>
</dbReference>
<gene>
    <name evidence="3" type="ORF">NLS_LOCUS1271</name>
</gene>
<evidence type="ECO:0000256" key="2">
    <source>
        <dbReference type="SAM" id="SignalP"/>
    </source>
</evidence>
<dbReference type="EMBL" id="UYRX01000043">
    <property type="protein sequence ID" value="VDK70960.1"/>
    <property type="molecule type" value="Genomic_DNA"/>
</dbReference>
<evidence type="ECO:0000313" key="4">
    <source>
        <dbReference type="Proteomes" id="UP000277928"/>
    </source>
</evidence>
<dbReference type="InterPro" id="IPR004323">
    <property type="entry name" value="Ion_tolerance_CutA"/>
</dbReference>
<sequence>MSRMVIAVFAFFVAFQCCAQFMATRSIGQALYSVAYVTVPNSTIAQQIAREVVKGKYAACVNIVPSIISMWVLFHGYEWEDKLEEDKEILLIIKTKSAALDALKTKVLSMHPYKVPEFVALPIESGSESYLQWIDKQVNP</sequence>
<protein>
    <submittedName>
        <fullName evidence="3">Uncharacterized protein</fullName>
    </submittedName>
</protein>
<dbReference type="Pfam" id="PF03091">
    <property type="entry name" value="CutA1"/>
    <property type="match status" value="1"/>
</dbReference>
<dbReference type="AlphaFoldDB" id="A0A3P6ST11"/>
<organism evidence="3 4">
    <name type="scientific">Litomosoides sigmodontis</name>
    <name type="common">Filarial nematode worm</name>
    <dbReference type="NCBI Taxonomy" id="42156"/>
    <lineage>
        <taxon>Eukaryota</taxon>
        <taxon>Metazoa</taxon>
        <taxon>Ecdysozoa</taxon>
        <taxon>Nematoda</taxon>
        <taxon>Chromadorea</taxon>
        <taxon>Rhabditida</taxon>
        <taxon>Spirurina</taxon>
        <taxon>Spiruromorpha</taxon>
        <taxon>Filarioidea</taxon>
        <taxon>Onchocercidae</taxon>
        <taxon>Litomosoides</taxon>
    </lineage>
</organism>
<keyword evidence="2" id="KW-0732">Signal</keyword>
<dbReference type="OMA" id="VYTTFPD"/>
<feature type="chain" id="PRO_5017937115" evidence="2">
    <location>
        <begin position="20"/>
        <end position="140"/>
    </location>
</feature>
<dbReference type="InterPro" id="IPR011322">
    <property type="entry name" value="N-reg_PII-like_a/b"/>
</dbReference>